<evidence type="ECO:0000313" key="3">
    <source>
        <dbReference type="Proteomes" id="UP000240971"/>
    </source>
</evidence>
<keyword evidence="1" id="KW-0732">Signal</keyword>
<dbReference type="OrthoDB" id="676985at2"/>
<comment type="caution">
    <text evidence="2">The sequence shown here is derived from an EMBL/GenBank/DDBJ whole genome shotgun (WGS) entry which is preliminary data.</text>
</comment>
<evidence type="ECO:0000256" key="1">
    <source>
        <dbReference type="SAM" id="SignalP"/>
    </source>
</evidence>
<organism evidence="2 3">
    <name type="scientific">Chitinophaga niastensis</name>
    <dbReference type="NCBI Taxonomy" id="536980"/>
    <lineage>
        <taxon>Bacteria</taxon>
        <taxon>Pseudomonadati</taxon>
        <taxon>Bacteroidota</taxon>
        <taxon>Chitinophagia</taxon>
        <taxon>Chitinophagales</taxon>
        <taxon>Chitinophagaceae</taxon>
        <taxon>Chitinophaga</taxon>
    </lineage>
</organism>
<dbReference type="Proteomes" id="UP000240971">
    <property type="component" value="Unassembled WGS sequence"/>
</dbReference>
<reference evidence="2 3" key="1">
    <citation type="submission" date="2018-03" db="EMBL/GenBank/DDBJ databases">
        <title>Genomic Encyclopedia of Archaeal and Bacterial Type Strains, Phase II (KMG-II): from individual species to whole genera.</title>
        <authorList>
            <person name="Goeker M."/>
        </authorList>
    </citation>
    <scope>NUCLEOTIDE SEQUENCE [LARGE SCALE GENOMIC DNA]</scope>
    <source>
        <strain evidence="2 3">DSM 24859</strain>
    </source>
</reference>
<sequence>MKRIFLLPVAAAVLLLLSQCNVQGGTMKTYFWTHTHPDSTYYLYINDTYKGVLPYQDNAPTCGTAALQQQTLFIPLPSGTYSIEVKDKQGNVKLLETYKLHMSRGNISLSLTTKMPSVGNKRTASGDCDIEELYF</sequence>
<accession>A0A2P8HQ59</accession>
<dbReference type="AlphaFoldDB" id="A0A2P8HQ59"/>
<name>A0A2P8HQ59_CHINA</name>
<feature type="signal peptide" evidence="1">
    <location>
        <begin position="1"/>
        <end position="24"/>
    </location>
</feature>
<proteinExistence type="predicted"/>
<evidence type="ECO:0008006" key="4">
    <source>
        <dbReference type="Google" id="ProtNLM"/>
    </source>
</evidence>
<dbReference type="RefSeq" id="WP_106528751.1">
    <property type="nucleotide sequence ID" value="NZ_PYAW01000002.1"/>
</dbReference>
<evidence type="ECO:0000313" key="2">
    <source>
        <dbReference type="EMBL" id="PSL48370.1"/>
    </source>
</evidence>
<protein>
    <recommendedName>
        <fullName evidence="4">DUF2846 domain-containing protein</fullName>
    </recommendedName>
</protein>
<keyword evidence="3" id="KW-1185">Reference proteome</keyword>
<gene>
    <name evidence="2" type="ORF">CLV51_1021237</name>
</gene>
<dbReference type="EMBL" id="PYAW01000002">
    <property type="protein sequence ID" value="PSL48370.1"/>
    <property type="molecule type" value="Genomic_DNA"/>
</dbReference>
<feature type="chain" id="PRO_5015188034" description="DUF2846 domain-containing protein" evidence="1">
    <location>
        <begin position="25"/>
        <end position="135"/>
    </location>
</feature>